<protein>
    <submittedName>
        <fullName evidence="1">Non-ribosomal peptide synthetase component F</fullName>
    </submittedName>
</protein>
<dbReference type="EMBL" id="BGKA01000300">
    <property type="protein sequence ID" value="GBH21540.1"/>
    <property type="molecule type" value="Genomic_DNA"/>
</dbReference>
<dbReference type="AlphaFoldDB" id="A0AAN4TQ03"/>
<gene>
    <name evidence="1" type="ORF">KPSA3_07588</name>
</gene>
<dbReference type="Proteomes" id="UP000248291">
    <property type="component" value="Unassembled WGS sequence"/>
</dbReference>
<proteinExistence type="predicted"/>
<accession>A0AAN4TQ03</accession>
<name>A0AAN4TQ03_PSESF</name>
<sequence length="80" mass="9016">MTNWFCSGDLLIRSIASTVLPRSDPLLEFVSVQEKLFPARTLKNNLANRRPYSTHPQNLISFKNHAVDCKLSVHTESSSS</sequence>
<reference evidence="1 2" key="1">
    <citation type="submission" date="2018-04" db="EMBL/GenBank/DDBJ databases">
        <title>Draft genome sequence of Pseudomonas syringae pv. actinidiae biovar 3 strains isolated from kiwifruit in Kagawa prefecture.</title>
        <authorList>
            <person name="Tabuchi M."/>
            <person name="Saito M."/>
            <person name="Fujiwara S."/>
            <person name="Sasa N."/>
            <person name="Akimitsu K."/>
            <person name="Gomi K."/>
            <person name="Konishi-Sugita S."/>
            <person name="Hamano K."/>
            <person name="Kataoka I."/>
        </authorList>
    </citation>
    <scope>NUCLEOTIDE SEQUENCE [LARGE SCALE GENOMIC DNA]</scope>
    <source>
        <strain evidence="1 2">MAFF212211</strain>
    </source>
</reference>
<organism evidence="1 2">
    <name type="scientific">Pseudomonas syringae pv. actinidiae</name>
    <dbReference type="NCBI Taxonomy" id="103796"/>
    <lineage>
        <taxon>Bacteria</taxon>
        <taxon>Pseudomonadati</taxon>
        <taxon>Pseudomonadota</taxon>
        <taxon>Gammaproteobacteria</taxon>
        <taxon>Pseudomonadales</taxon>
        <taxon>Pseudomonadaceae</taxon>
        <taxon>Pseudomonas</taxon>
        <taxon>Pseudomonas syringae</taxon>
    </lineage>
</organism>
<evidence type="ECO:0000313" key="2">
    <source>
        <dbReference type="Proteomes" id="UP000248291"/>
    </source>
</evidence>
<evidence type="ECO:0000313" key="1">
    <source>
        <dbReference type="EMBL" id="GBH21540.1"/>
    </source>
</evidence>
<comment type="caution">
    <text evidence="1">The sequence shown here is derived from an EMBL/GenBank/DDBJ whole genome shotgun (WGS) entry which is preliminary data.</text>
</comment>